<keyword evidence="1" id="KW-0539">Nucleus</keyword>
<dbReference type="Proteomes" id="UP001220324">
    <property type="component" value="Unassembled WGS sequence"/>
</dbReference>
<sequence length="576" mass="63969">MHLKTAGLTPTPSGAQWSPESVAVGAFPHAAAVHGWNTEYGLHASCDPDWRDSSLSPTPPQPALYDNPFVQPEEEVWNAFTNLGSPDSSGSDTSSSGVLLPGFIQPLPMMMNPATIEYLYVNGVFSLPTTQLQNALLQVFVDCVLPTMPIIDWPAFINAICNRNSDHGSMSLFLFYAIMVSATTFVDLGQLQEAGYSTRQEAQEAFYTKAKLLYHAEYEPNTITVVQALLFMTYRLETADGDDSRYWCSIATSTAQSIGLFRDVAGVKNVRLNPKFWKRLAWTCYTTDCQIALRLRCRPIIHSSTFCHQMLTEDDFELYNLSPEALVQALGYPLSHNMNVQQDLALMFIANATLCVSISEVLDVQSKGRTRQGSFTSASSPTVTETADHSARVSAVELKLAEWASKFPSSIQTYSFETNNIDDENTLSLQRNLLHMQFYTTIAVFYQSQPLPSSTFCVQYAAQQITQIASDLYQKKLHRRLPIVGVTAILVALIIHIPGTKKADPQERAQAFQNFQLGLEVMADLQDVYQEANQIMTWAFKILENVVDVPFSRVSQGVHSPPELGSCLSMSVPQVM</sequence>
<accession>A0AAD6GBD2</accession>
<dbReference type="GO" id="GO:0003677">
    <property type="term" value="F:DNA binding"/>
    <property type="evidence" value="ECO:0007669"/>
    <property type="project" value="InterPro"/>
</dbReference>
<dbReference type="PANTHER" id="PTHR47425:SF2">
    <property type="entry name" value="FARB-RELATED"/>
    <property type="match status" value="1"/>
</dbReference>
<evidence type="ECO:0000256" key="1">
    <source>
        <dbReference type="ARBA" id="ARBA00023242"/>
    </source>
</evidence>
<dbReference type="SMART" id="SM00906">
    <property type="entry name" value="Fungal_trans"/>
    <property type="match status" value="1"/>
</dbReference>
<evidence type="ECO:0000313" key="3">
    <source>
        <dbReference type="EMBL" id="KAJ5531977.1"/>
    </source>
</evidence>
<dbReference type="Pfam" id="PF04082">
    <property type="entry name" value="Fungal_trans"/>
    <property type="match status" value="1"/>
</dbReference>
<dbReference type="GO" id="GO:0008270">
    <property type="term" value="F:zinc ion binding"/>
    <property type="evidence" value="ECO:0007669"/>
    <property type="project" value="InterPro"/>
</dbReference>
<evidence type="ECO:0000313" key="4">
    <source>
        <dbReference type="Proteomes" id="UP001220324"/>
    </source>
</evidence>
<dbReference type="InterPro" id="IPR007219">
    <property type="entry name" value="XnlR_reg_dom"/>
</dbReference>
<dbReference type="GO" id="GO:0006351">
    <property type="term" value="P:DNA-templated transcription"/>
    <property type="evidence" value="ECO:0007669"/>
    <property type="project" value="InterPro"/>
</dbReference>
<dbReference type="PANTHER" id="PTHR47425">
    <property type="entry name" value="FARB-RELATED"/>
    <property type="match status" value="1"/>
</dbReference>
<protein>
    <recommendedName>
        <fullName evidence="2">Xylanolytic transcriptional activator regulatory domain-containing protein</fullName>
    </recommendedName>
</protein>
<keyword evidence="4" id="KW-1185">Reference proteome</keyword>
<evidence type="ECO:0000259" key="2">
    <source>
        <dbReference type="SMART" id="SM00906"/>
    </source>
</evidence>
<dbReference type="InterPro" id="IPR052761">
    <property type="entry name" value="Fungal_Detox/Toxin_TFs"/>
</dbReference>
<organism evidence="3 4">
    <name type="scientific">Penicillium frequentans</name>
    <dbReference type="NCBI Taxonomy" id="3151616"/>
    <lineage>
        <taxon>Eukaryota</taxon>
        <taxon>Fungi</taxon>
        <taxon>Dikarya</taxon>
        <taxon>Ascomycota</taxon>
        <taxon>Pezizomycotina</taxon>
        <taxon>Eurotiomycetes</taxon>
        <taxon>Eurotiomycetidae</taxon>
        <taxon>Eurotiales</taxon>
        <taxon>Aspergillaceae</taxon>
        <taxon>Penicillium</taxon>
    </lineage>
</organism>
<comment type="caution">
    <text evidence="3">The sequence shown here is derived from an EMBL/GenBank/DDBJ whole genome shotgun (WGS) entry which is preliminary data.</text>
</comment>
<reference evidence="3 4" key="1">
    <citation type="journal article" date="2023" name="IMA Fungus">
        <title>Comparative genomic study of the Penicillium genus elucidates a diverse pangenome and 15 lateral gene transfer events.</title>
        <authorList>
            <person name="Petersen C."/>
            <person name="Sorensen T."/>
            <person name="Nielsen M.R."/>
            <person name="Sondergaard T.E."/>
            <person name="Sorensen J.L."/>
            <person name="Fitzpatrick D.A."/>
            <person name="Frisvad J.C."/>
            <person name="Nielsen K.L."/>
        </authorList>
    </citation>
    <scope>NUCLEOTIDE SEQUENCE [LARGE SCALE GENOMIC DNA]</scope>
    <source>
        <strain evidence="3 4">IBT 35679</strain>
    </source>
</reference>
<proteinExistence type="predicted"/>
<name>A0AAD6GBD2_9EURO</name>
<feature type="domain" description="Xylanolytic transcriptional activator regulatory" evidence="2">
    <location>
        <begin position="244"/>
        <end position="317"/>
    </location>
</feature>
<dbReference type="EMBL" id="JAQIZZ010000007">
    <property type="protein sequence ID" value="KAJ5531977.1"/>
    <property type="molecule type" value="Genomic_DNA"/>
</dbReference>
<gene>
    <name evidence="3" type="ORF">N7494_008529</name>
</gene>
<dbReference type="CDD" id="cd12148">
    <property type="entry name" value="fungal_TF_MHR"/>
    <property type="match status" value="1"/>
</dbReference>
<dbReference type="AlphaFoldDB" id="A0AAD6GBD2"/>